<keyword evidence="1" id="KW-0732">Signal</keyword>
<evidence type="ECO:0000313" key="2">
    <source>
        <dbReference type="EMBL" id="MDQ2091473.1"/>
    </source>
</evidence>
<name>A0AAE4B4W6_9RHOB</name>
<sequence length="164" mass="17842">MRLSWLAVSCSITIALSFQVQAEETATLDVPDWFMKCLSISADAPGAQAREMDCVNLAEHYCRTTREDAAVTPCLEGLERDALARSEALSARLAGSEAPHGFKPREQSLFERRLKRALGGEEYTYTGCGSAGTQGSCGFLEVGLRFVELRSLARQVGLTSDESD</sequence>
<dbReference type="AlphaFoldDB" id="A0AAE4B4W6"/>
<keyword evidence="3" id="KW-1185">Reference proteome</keyword>
<evidence type="ECO:0008006" key="4">
    <source>
        <dbReference type="Google" id="ProtNLM"/>
    </source>
</evidence>
<dbReference type="Proteomes" id="UP001226762">
    <property type="component" value="Unassembled WGS sequence"/>
</dbReference>
<dbReference type="RefSeq" id="WP_306736762.1">
    <property type="nucleotide sequence ID" value="NZ_JANHAX010000005.1"/>
</dbReference>
<accession>A0AAE4B4W6</accession>
<dbReference type="EMBL" id="JANHAX010000005">
    <property type="protein sequence ID" value="MDQ2091473.1"/>
    <property type="molecule type" value="Genomic_DNA"/>
</dbReference>
<reference evidence="2" key="1">
    <citation type="submission" date="2022-07" db="EMBL/GenBank/DDBJ databases">
        <authorList>
            <person name="Otstavnykh N."/>
            <person name="Isaeva M."/>
            <person name="Bystritskaya E."/>
        </authorList>
    </citation>
    <scope>NUCLEOTIDE SEQUENCE</scope>
    <source>
        <strain evidence="2">KCTC 52189</strain>
    </source>
</reference>
<feature type="chain" id="PRO_5042293219" description="Lysozyme inhibitor LprI N-terminal domain-containing protein" evidence="1">
    <location>
        <begin position="23"/>
        <end position="164"/>
    </location>
</feature>
<organism evidence="2 3">
    <name type="scientific">Marimonas arenosa</name>
    <dbReference type="NCBI Taxonomy" id="1795305"/>
    <lineage>
        <taxon>Bacteria</taxon>
        <taxon>Pseudomonadati</taxon>
        <taxon>Pseudomonadota</taxon>
        <taxon>Alphaproteobacteria</taxon>
        <taxon>Rhodobacterales</taxon>
        <taxon>Paracoccaceae</taxon>
        <taxon>Marimonas</taxon>
    </lineage>
</organism>
<reference evidence="2" key="2">
    <citation type="submission" date="2023-02" db="EMBL/GenBank/DDBJ databases">
        <title>'Rhodoalgimonas zhirmunskyi' gen. nov., isolated from a red alga.</title>
        <authorList>
            <person name="Nedashkovskaya O.I."/>
            <person name="Otstavnykh N.Y."/>
            <person name="Bystritskaya E.P."/>
            <person name="Balabanova L.A."/>
            <person name="Isaeva M.P."/>
        </authorList>
    </citation>
    <scope>NUCLEOTIDE SEQUENCE</scope>
    <source>
        <strain evidence="2">KCTC 52189</strain>
    </source>
</reference>
<evidence type="ECO:0000313" key="3">
    <source>
        <dbReference type="Proteomes" id="UP001226762"/>
    </source>
</evidence>
<protein>
    <recommendedName>
        <fullName evidence="4">Lysozyme inhibitor LprI N-terminal domain-containing protein</fullName>
    </recommendedName>
</protein>
<feature type="signal peptide" evidence="1">
    <location>
        <begin position="1"/>
        <end position="22"/>
    </location>
</feature>
<gene>
    <name evidence="2" type="ORF">NO357_16350</name>
</gene>
<proteinExistence type="predicted"/>
<evidence type="ECO:0000256" key="1">
    <source>
        <dbReference type="SAM" id="SignalP"/>
    </source>
</evidence>
<comment type="caution">
    <text evidence="2">The sequence shown here is derived from an EMBL/GenBank/DDBJ whole genome shotgun (WGS) entry which is preliminary data.</text>
</comment>